<evidence type="ECO:0000313" key="8">
    <source>
        <dbReference type="Proteomes" id="UP000824280"/>
    </source>
</evidence>
<dbReference type="PRINTS" id="PR00743">
    <property type="entry name" value="GLHYDRLASE36"/>
</dbReference>
<dbReference type="PANTHER" id="PTHR43053:SF3">
    <property type="entry name" value="ALPHA-GALACTOSIDASE C-RELATED"/>
    <property type="match status" value="1"/>
</dbReference>
<dbReference type="Gene3D" id="3.20.20.70">
    <property type="entry name" value="Aldolase class I"/>
    <property type="match status" value="1"/>
</dbReference>
<dbReference type="InterPro" id="IPR038417">
    <property type="entry name" value="Alpga-gal_N_sf"/>
</dbReference>
<evidence type="ECO:0000313" key="7">
    <source>
        <dbReference type="EMBL" id="QZD87447.1"/>
    </source>
</evidence>
<dbReference type="InterPro" id="IPR050985">
    <property type="entry name" value="Alpha-glycosidase_related"/>
</dbReference>
<dbReference type="PIRSF" id="PIRSF005536">
    <property type="entry name" value="Agal"/>
    <property type="match status" value="1"/>
</dbReference>
<dbReference type="PANTHER" id="PTHR43053">
    <property type="entry name" value="GLYCOSIDASE FAMILY 31"/>
    <property type="match status" value="1"/>
</dbReference>
<feature type="domain" description="Glycosyl hydrolase family 36 N-terminal" evidence="6">
    <location>
        <begin position="30"/>
        <end position="240"/>
    </location>
</feature>
<evidence type="ECO:0000256" key="2">
    <source>
        <dbReference type="ARBA" id="ARBA00012755"/>
    </source>
</evidence>
<reference evidence="7 8" key="1">
    <citation type="submission" date="2021-08" db="EMBL/GenBank/DDBJ databases">
        <title>Comparative Genomics Analysis of the Genus Qipengyuania Reveals Extensive Genetic Diversity and Metabolic Versatility, Including the Description of Fifteen Novel Species.</title>
        <authorList>
            <person name="Liu Y."/>
        </authorList>
    </citation>
    <scope>NUCLEOTIDE SEQUENCE [LARGE SCALE GENOMIC DNA]</scope>
    <source>
        <strain evidence="7 8">1XM2-8</strain>
    </source>
</reference>
<dbReference type="InterPro" id="IPR017853">
    <property type="entry name" value="GH"/>
</dbReference>
<protein>
    <recommendedName>
        <fullName evidence="2 5">Alpha-galactosidase</fullName>
        <ecNumber evidence="2 5">3.2.1.22</ecNumber>
    </recommendedName>
</protein>
<dbReference type="Pfam" id="PF02065">
    <property type="entry name" value="Melibiase"/>
    <property type="match status" value="1"/>
</dbReference>
<dbReference type="RefSeq" id="WP_221422985.1">
    <property type="nucleotide sequence ID" value="NZ_CP081297.1"/>
</dbReference>
<comment type="similarity">
    <text evidence="5">Belongs to the glycosyl hydrolase.</text>
</comment>
<dbReference type="InterPro" id="IPR031704">
    <property type="entry name" value="Glyco_hydro_36_N"/>
</dbReference>
<dbReference type="EMBL" id="CP081297">
    <property type="protein sequence ID" value="QZD87447.1"/>
    <property type="molecule type" value="Genomic_DNA"/>
</dbReference>
<dbReference type="Proteomes" id="UP000824280">
    <property type="component" value="Chromosome"/>
</dbReference>
<dbReference type="CDD" id="cd14791">
    <property type="entry name" value="GH36"/>
    <property type="match status" value="1"/>
</dbReference>
<evidence type="ECO:0000259" key="6">
    <source>
        <dbReference type="Pfam" id="PF16875"/>
    </source>
</evidence>
<name>A0ABX8ZEN1_9SPHN</name>
<evidence type="ECO:0000256" key="1">
    <source>
        <dbReference type="ARBA" id="ARBA00001255"/>
    </source>
</evidence>
<keyword evidence="8" id="KW-1185">Reference proteome</keyword>
<dbReference type="InterPro" id="IPR013785">
    <property type="entry name" value="Aldolase_TIM"/>
</dbReference>
<evidence type="ECO:0000256" key="3">
    <source>
        <dbReference type="ARBA" id="ARBA00022801"/>
    </source>
</evidence>
<evidence type="ECO:0000256" key="5">
    <source>
        <dbReference type="PIRNR" id="PIRNR005536"/>
    </source>
</evidence>
<keyword evidence="3 5" id="KW-0378">Hydrolase</keyword>
<organism evidence="7 8">
    <name type="scientific">Qipengyuania psychrotolerans</name>
    <dbReference type="NCBI Taxonomy" id="2867238"/>
    <lineage>
        <taxon>Bacteria</taxon>
        <taxon>Pseudomonadati</taxon>
        <taxon>Pseudomonadota</taxon>
        <taxon>Alphaproteobacteria</taxon>
        <taxon>Sphingomonadales</taxon>
        <taxon>Erythrobacteraceae</taxon>
        <taxon>Qipengyuania</taxon>
    </lineage>
</organism>
<evidence type="ECO:0000256" key="4">
    <source>
        <dbReference type="ARBA" id="ARBA00023295"/>
    </source>
</evidence>
<accession>A0ABX8ZEN1</accession>
<sequence length="706" mass="77270">MSREVTHARLIALHSDQASLVWEESGSSPPIWRHAGARVDPANLPPLSDLRAPATYSMDRDNPADVFPVGDLGSFAPPALQLRQSSGENIALHFSDCDVRSSQAGTRFELVDPSAKIAVRIEMTAELSGTFLIETAIENRSGSPVEIVRIASAALPLPADADRVLSWRGRHNAEFSECAEQMPQHGWYRETRRGLTGHGGPPGAYVLTRDACFDAGLVYALQLAWSGDTRLSIERDDEGFWTMQAEAVLQPGEAFVEPGASFKAPPALLAVSMHGRNGAMAQMHGAARSRINWPDGEMRPRPVHLNSWEACYFAHDEARIAKLAEDAAAIGVERFVLDDGWFRGRGSDNAGLGDWTPDPKKYPQGLAPIAEKVRSLGMEFGLWVEPEMVNPDSDLYRAHPDWALALSGRDNPTARNQLVLDMRQREVRDYLFDCLDTLLTNAPISYLKWDHNRDHSPSGGAAQVRGSYDLFHRVRAAHPHVEIESCAGGGGRIDAGILPFVHRFWASDNIDALARIPVQRSFLAWTPPETMGAHVGASPSHATGRTQSLGFRAAIACQGHFGVELDPAAMAETDRGELAGWIEFYKQWRPVIHGGSTWLGEANDGILWQAQGNGEEAILWIIRSDHAQDRRAQPIPLPFAADRNWNIQLLKSAVSSGVLTPRSAPAFRAMREAPMEFTGSWLANAGLPIPALPAESALIFHLKATS</sequence>
<gene>
    <name evidence="7" type="ORF">K3166_01665</name>
</gene>
<dbReference type="Gene3D" id="2.70.98.60">
    <property type="entry name" value="alpha-galactosidase from lactobacil brevis"/>
    <property type="match status" value="1"/>
</dbReference>
<dbReference type="Pfam" id="PF16875">
    <property type="entry name" value="Glyco_hydro_36N"/>
    <property type="match status" value="1"/>
</dbReference>
<dbReference type="InterPro" id="IPR002252">
    <property type="entry name" value="Glyco_hydro_36"/>
</dbReference>
<proteinExistence type="inferred from homology"/>
<dbReference type="GO" id="GO:0004557">
    <property type="term" value="F:alpha-galactosidase activity"/>
    <property type="evidence" value="ECO:0007669"/>
    <property type="project" value="UniProtKB-EC"/>
</dbReference>
<keyword evidence="4 5" id="KW-0326">Glycosidase</keyword>
<dbReference type="EC" id="3.2.1.22" evidence="2 5"/>
<comment type="catalytic activity">
    <reaction evidence="1 5">
        <text>Hydrolysis of terminal, non-reducing alpha-D-galactose residues in alpha-D-galactosides, including galactose oligosaccharides, galactomannans and galactolipids.</text>
        <dbReference type="EC" id="3.2.1.22"/>
    </reaction>
</comment>
<dbReference type="SUPFAM" id="SSF51445">
    <property type="entry name" value="(Trans)glycosidases"/>
    <property type="match status" value="1"/>
</dbReference>